<feature type="region of interest" description="Disordered" evidence="2">
    <location>
        <begin position="375"/>
        <end position="400"/>
    </location>
</feature>
<feature type="compositionally biased region" description="Basic and acidic residues" evidence="2">
    <location>
        <begin position="269"/>
        <end position="279"/>
    </location>
</feature>
<comment type="caution">
    <text evidence="3">The sequence shown here is derived from an EMBL/GenBank/DDBJ whole genome shotgun (WGS) entry which is preliminary data.</text>
</comment>
<feature type="compositionally biased region" description="Low complexity" evidence="2">
    <location>
        <begin position="27"/>
        <end position="40"/>
    </location>
</feature>
<accession>A0A1Y2GIM3</accession>
<gene>
    <name evidence="3" type="ORF">BCR41DRAFT_356889</name>
</gene>
<feature type="coiled-coil region" evidence="1">
    <location>
        <begin position="106"/>
        <end position="239"/>
    </location>
</feature>
<protein>
    <submittedName>
        <fullName evidence="3">Uncharacterized protein</fullName>
    </submittedName>
</protein>
<feature type="compositionally biased region" description="Low complexity" evidence="2">
    <location>
        <begin position="52"/>
        <end position="63"/>
    </location>
</feature>
<dbReference type="RefSeq" id="XP_021879856.1">
    <property type="nucleotide sequence ID" value="XM_022024749.1"/>
</dbReference>
<evidence type="ECO:0000313" key="3">
    <source>
        <dbReference type="EMBL" id="ORZ11759.1"/>
    </source>
</evidence>
<evidence type="ECO:0000256" key="1">
    <source>
        <dbReference type="SAM" id="Coils"/>
    </source>
</evidence>
<dbReference type="OrthoDB" id="10255630at2759"/>
<evidence type="ECO:0000313" key="4">
    <source>
        <dbReference type="Proteomes" id="UP000193648"/>
    </source>
</evidence>
<reference evidence="3 4" key="1">
    <citation type="submission" date="2016-07" db="EMBL/GenBank/DDBJ databases">
        <title>Pervasive Adenine N6-methylation of Active Genes in Fungi.</title>
        <authorList>
            <consortium name="DOE Joint Genome Institute"/>
            <person name="Mondo S.J."/>
            <person name="Dannebaum R.O."/>
            <person name="Kuo R.C."/>
            <person name="Labutti K."/>
            <person name="Haridas S."/>
            <person name="Kuo A."/>
            <person name="Salamov A."/>
            <person name="Ahrendt S.R."/>
            <person name="Lipzen A."/>
            <person name="Sullivan W."/>
            <person name="Andreopoulos W.B."/>
            <person name="Clum A."/>
            <person name="Lindquist E."/>
            <person name="Daum C."/>
            <person name="Ramamoorthy G.K."/>
            <person name="Gryganskyi A."/>
            <person name="Culley D."/>
            <person name="Magnuson J.K."/>
            <person name="James T.Y."/>
            <person name="O'Malley M.A."/>
            <person name="Stajich J.E."/>
            <person name="Spatafora J.W."/>
            <person name="Visel A."/>
            <person name="Grigoriev I.V."/>
        </authorList>
    </citation>
    <scope>NUCLEOTIDE SEQUENCE [LARGE SCALE GENOMIC DNA]</scope>
    <source>
        <strain evidence="3 4">NRRL 3116</strain>
    </source>
</reference>
<feature type="compositionally biased region" description="Polar residues" evidence="2">
    <location>
        <begin position="1"/>
        <end position="14"/>
    </location>
</feature>
<feature type="compositionally biased region" description="Low complexity" evidence="2">
    <location>
        <begin position="86"/>
        <end position="101"/>
    </location>
</feature>
<feature type="region of interest" description="Disordered" evidence="2">
    <location>
        <begin position="1"/>
        <end position="101"/>
    </location>
</feature>
<feature type="compositionally biased region" description="Low complexity" evidence="2">
    <location>
        <begin position="383"/>
        <end position="400"/>
    </location>
</feature>
<feature type="non-terminal residue" evidence="3">
    <location>
        <position position="1"/>
    </location>
</feature>
<proteinExistence type="predicted"/>
<dbReference type="InParanoid" id="A0A1Y2GIM3"/>
<dbReference type="AlphaFoldDB" id="A0A1Y2GIM3"/>
<name>A0A1Y2GIM3_9FUNG</name>
<organism evidence="3 4">
    <name type="scientific">Lobosporangium transversale</name>
    <dbReference type="NCBI Taxonomy" id="64571"/>
    <lineage>
        <taxon>Eukaryota</taxon>
        <taxon>Fungi</taxon>
        <taxon>Fungi incertae sedis</taxon>
        <taxon>Mucoromycota</taxon>
        <taxon>Mortierellomycotina</taxon>
        <taxon>Mortierellomycetes</taxon>
        <taxon>Mortierellales</taxon>
        <taxon>Mortierellaceae</taxon>
        <taxon>Lobosporangium</taxon>
    </lineage>
</organism>
<dbReference type="EMBL" id="MCFF01000027">
    <property type="protein sequence ID" value="ORZ11759.1"/>
    <property type="molecule type" value="Genomic_DNA"/>
</dbReference>
<dbReference type="Proteomes" id="UP000193648">
    <property type="component" value="Unassembled WGS sequence"/>
</dbReference>
<sequence length="413" mass="46394">HQFQHQSHQRSPSDNVMAAPSLPSPSSPSSFSSSAGNSQSITGSYTQHAINSSSSISGSAQSSPHTPQTPLFRSHHHISSLPSPPLSSVEPPSSVFFPRSPSQERCEALEAEISTLKLRLKRSEQSSKRMSLFHLNAPSQPPQSIMAQYESTLSQLEDTKRELDDLETIVQDQERKLDGFLSEREALSLEMKENFKENAELQKRLQETTDKVGRLQLENRQLIEQVQELRTKTPEAQNTVTDTNWITTKRMYHILVKDRHHPQASSDPSPKEAEEREAAAEEAEREAIRLRRQKSIHLKETLASLEAKVDRSESARAIRFSDSEELKHLEHLRLLNEQQEQQRQQQQQQQKSSWEGINIFQNAVAARASRGFMSPFKQHHRSSSSTLLSSPSPAASPSPLSACSCCLGSIIEL</sequence>
<feature type="compositionally biased region" description="Polar residues" evidence="2">
    <location>
        <begin position="41"/>
        <end position="51"/>
    </location>
</feature>
<keyword evidence="1" id="KW-0175">Coiled coil</keyword>
<evidence type="ECO:0000256" key="2">
    <source>
        <dbReference type="SAM" id="MobiDB-lite"/>
    </source>
</evidence>
<dbReference type="GeneID" id="33566593"/>
<feature type="region of interest" description="Disordered" evidence="2">
    <location>
        <begin position="259"/>
        <end position="285"/>
    </location>
</feature>
<keyword evidence="4" id="KW-1185">Reference proteome</keyword>